<sequence>MQQIPADANEVIGQLSMQVGQLSRELAILKSQLSAAMKLIPADVLEAMNKEENDGRD</sequence>
<evidence type="ECO:0000313" key="2">
    <source>
        <dbReference type="EMBL" id="PAC72617.1"/>
    </source>
</evidence>
<gene>
    <name evidence="2" type="ORF">BPS1E_1903</name>
    <name evidence="1" type="ORF">BPS1E_1984</name>
</gene>
<dbReference type="EMBL" id="MNLB01000050">
    <property type="protein sequence ID" value="PAC72527.1"/>
    <property type="molecule type" value="Genomic_DNA"/>
</dbReference>
<evidence type="ECO:0000313" key="3">
    <source>
        <dbReference type="Proteomes" id="UP000216789"/>
    </source>
</evidence>
<evidence type="ECO:0000313" key="1">
    <source>
        <dbReference type="EMBL" id="PAC72527.1"/>
    </source>
</evidence>
<dbReference type="EMBL" id="MNLB01000027">
    <property type="protein sequence ID" value="PAC72617.1"/>
    <property type="molecule type" value="Genomic_DNA"/>
</dbReference>
<name>A0A267WIR7_BIFPS</name>
<accession>A0A267WIR7</accession>
<proteinExistence type="predicted"/>
<organism evidence="1 3">
    <name type="scientific">Bifidobacterium pseudocatenulatum</name>
    <dbReference type="NCBI Taxonomy" id="28026"/>
    <lineage>
        <taxon>Bacteria</taxon>
        <taxon>Bacillati</taxon>
        <taxon>Actinomycetota</taxon>
        <taxon>Actinomycetes</taxon>
        <taxon>Bifidobacteriales</taxon>
        <taxon>Bifidobacteriaceae</taxon>
        <taxon>Bifidobacterium</taxon>
    </lineage>
</organism>
<comment type="caution">
    <text evidence="1">The sequence shown here is derived from an EMBL/GenBank/DDBJ whole genome shotgun (WGS) entry which is preliminary data.</text>
</comment>
<dbReference type="Proteomes" id="UP000216789">
    <property type="component" value="Unassembled WGS sequence"/>
</dbReference>
<reference evidence="1 3" key="1">
    <citation type="journal article" date="2017" name="ISME J.">
        <title>Unveiling bifidobacterial biogeography across the mammalian branch of the tree of life.</title>
        <authorList>
            <person name="Milani C."/>
            <person name="Mangifesta M."/>
            <person name="Mancabelli L."/>
            <person name="Lugli G.A."/>
            <person name="James K."/>
            <person name="Duranti S."/>
            <person name="Turroni F."/>
            <person name="Ferrario C."/>
            <person name="Ossiprandi M.C."/>
            <person name="van Sinderen D."/>
            <person name="Ventura M."/>
        </authorList>
    </citation>
    <scope>NUCLEOTIDE SEQUENCE [LARGE SCALE GENOMIC DNA]</scope>
    <source>
        <strain evidence="1 3">1E</strain>
    </source>
</reference>
<dbReference type="AlphaFoldDB" id="A0A267WIR7"/>
<protein>
    <submittedName>
        <fullName evidence="1">Uncharacterized protein</fullName>
    </submittedName>
</protein>